<evidence type="ECO:0000313" key="1">
    <source>
        <dbReference type="EMBL" id="MBP1039477.1"/>
    </source>
</evidence>
<proteinExistence type="predicted"/>
<comment type="caution">
    <text evidence="1">The sequence shown here is derived from an EMBL/GenBank/DDBJ whole genome shotgun (WGS) entry which is preliminary data.</text>
</comment>
<organism evidence="1 2">
    <name type="scientific">Vagococcus allomyrinae</name>
    <dbReference type="NCBI Taxonomy" id="2794353"/>
    <lineage>
        <taxon>Bacteria</taxon>
        <taxon>Bacillati</taxon>
        <taxon>Bacillota</taxon>
        <taxon>Bacilli</taxon>
        <taxon>Lactobacillales</taxon>
        <taxon>Enterococcaceae</taxon>
        <taxon>Vagococcus</taxon>
    </lineage>
</organism>
<dbReference type="EMBL" id="JAEEGA010000001">
    <property type="protein sequence ID" value="MBP1039477.1"/>
    <property type="molecule type" value="Genomic_DNA"/>
</dbReference>
<keyword evidence="2" id="KW-1185">Reference proteome</keyword>
<accession>A0A940SQ94</accession>
<dbReference type="AlphaFoldDB" id="A0A940SQ94"/>
<dbReference type="RefSeq" id="WP_209524382.1">
    <property type="nucleotide sequence ID" value="NZ_JAEEGA010000001.1"/>
</dbReference>
<protein>
    <submittedName>
        <fullName evidence="1">Uncharacterized protein</fullName>
    </submittedName>
</protein>
<evidence type="ECO:0000313" key="2">
    <source>
        <dbReference type="Proteomes" id="UP000674938"/>
    </source>
</evidence>
<reference evidence="1" key="1">
    <citation type="submission" date="2020-12" db="EMBL/GenBank/DDBJ databases">
        <title>Vagococcus allomyrinae sp. nov. and Enterococcus lavae sp. nov., isolated from the larvae of Allomyrina dichotoma.</title>
        <authorList>
            <person name="Lee S.D."/>
        </authorList>
    </citation>
    <scope>NUCLEOTIDE SEQUENCE</scope>
    <source>
        <strain evidence="1">BWB3-3</strain>
    </source>
</reference>
<name>A0A940SQ94_9ENTE</name>
<sequence>MNLIVEMTDKLGMDYYYVRMYCEGERLMMETPDPRMKELNRCMSMRDLEKLHWQVNGNVRRLVFVYKEEGYSIVDVGAEFERVIVSKLMAQSLV</sequence>
<gene>
    <name evidence="1" type="ORF">I6N95_00515</name>
</gene>
<dbReference type="Proteomes" id="UP000674938">
    <property type="component" value="Unassembled WGS sequence"/>
</dbReference>